<dbReference type="GO" id="GO:0042026">
    <property type="term" value="P:protein refolding"/>
    <property type="evidence" value="ECO:0007669"/>
    <property type="project" value="TreeGrafter"/>
</dbReference>
<gene>
    <name evidence="6" type="ORF">DXH78_02515</name>
</gene>
<dbReference type="AlphaFoldDB" id="A0A371B7I9"/>
<dbReference type="NCBIfam" id="NF002386">
    <property type="entry name" value="PRK01402.1"/>
    <property type="match status" value="1"/>
</dbReference>
<evidence type="ECO:0000256" key="2">
    <source>
        <dbReference type="ARBA" id="ARBA00022833"/>
    </source>
</evidence>
<dbReference type="Gene3D" id="3.55.30.10">
    <property type="entry name" value="Hsp33 domain"/>
    <property type="match status" value="1"/>
</dbReference>
<dbReference type="PIRSF" id="PIRSF005261">
    <property type="entry name" value="Heat_shock_Hsp33"/>
    <property type="match status" value="1"/>
</dbReference>
<evidence type="ECO:0000256" key="5">
    <source>
        <dbReference type="ARBA" id="ARBA00023284"/>
    </source>
</evidence>
<dbReference type="GO" id="GO:0005737">
    <property type="term" value="C:cytoplasm"/>
    <property type="evidence" value="ECO:0007669"/>
    <property type="project" value="InterPro"/>
</dbReference>
<dbReference type="GO" id="GO:0044183">
    <property type="term" value="F:protein folding chaperone"/>
    <property type="evidence" value="ECO:0007669"/>
    <property type="project" value="TreeGrafter"/>
</dbReference>
<dbReference type="RefSeq" id="WP_115515582.1">
    <property type="nucleotide sequence ID" value="NZ_QRGO01000001.1"/>
</dbReference>
<evidence type="ECO:0000313" key="7">
    <source>
        <dbReference type="Proteomes" id="UP000263993"/>
    </source>
</evidence>
<dbReference type="Gene3D" id="1.10.287.480">
    <property type="entry name" value="helix hairpin bin"/>
    <property type="match status" value="1"/>
</dbReference>
<dbReference type="Pfam" id="PF01430">
    <property type="entry name" value="HSP33"/>
    <property type="match status" value="1"/>
</dbReference>
<dbReference type="Gene3D" id="3.90.1280.10">
    <property type="entry name" value="HSP33 redox switch-like"/>
    <property type="match status" value="1"/>
</dbReference>
<dbReference type="InterPro" id="IPR023212">
    <property type="entry name" value="Hsp33_helix_hairpin_bin_dom_sf"/>
</dbReference>
<dbReference type="GO" id="GO:0051082">
    <property type="term" value="F:unfolded protein binding"/>
    <property type="evidence" value="ECO:0007669"/>
    <property type="project" value="InterPro"/>
</dbReference>
<sequence>MTEAMTNFPNISLPERAPSAVSVDDAVTPFEVASLDLRGRLVRLGPMVDEILSKHAYPLPVAKLLGEAIVLTVMLGSALKMNGRFILQAQTDGPVGLLVVDYTTPGHVRACARYGAPGVEALVAAGEATSGNLLGKGHLAMTIDQGENTQRYQGLVALDGRSLEDAAHEYFLRSEQIPTRVRLAVAEEIKPGTGAASHRWRAGGVMLQFLPKSQERARTDLHPGDAPEGLEVAPVIEDDAWVQGRALLETVEDIELIDPDLSSERLAYRLFHEPGVRVFDAQDVKAQCSCSRDAVESMLKSFSQDDRDHMVEDGRISVTCEFCSSTYVFQPEDVGAKAN</sequence>
<dbReference type="CDD" id="cd00498">
    <property type="entry name" value="Hsp33"/>
    <property type="match status" value="1"/>
</dbReference>
<evidence type="ECO:0000256" key="3">
    <source>
        <dbReference type="ARBA" id="ARBA00023157"/>
    </source>
</evidence>
<dbReference type="InterPro" id="IPR016153">
    <property type="entry name" value="Heat_shock_Hsp33_N"/>
</dbReference>
<dbReference type="InterPro" id="IPR016154">
    <property type="entry name" value="Heat_shock_Hsp33_C"/>
</dbReference>
<dbReference type="Proteomes" id="UP000263993">
    <property type="component" value="Unassembled WGS sequence"/>
</dbReference>
<dbReference type="SUPFAM" id="SSF118352">
    <property type="entry name" value="HSP33 redox switch-like"/>
    <property type="match status" value="1"/>
</dbReference>
<keyword evidence="1" id="KW-0963">Cytoplasm</keyword>
<comment type="caution">
    <text evidence="6">The sequence shown here is derived from an EMBL/GenBank/DDBJ whole genome shotgun (WGS) entry which is preliminary data.</text>
</comment>
<dbReference type="InterPro" id="IPR000397">
    <property type="entry name" value="Heat_shock_Hsp33"/>
</dbReference>
<dbReference type="PANTHER" id="PTHR30111">
    <property type="entry name" value="33 KDA CHAPERONIN"/>
    <property type="match status" value="1"/>
</dbReference>
<dbReference type="PANTHER" id="PTHR30111:SF1">
    <property type="entry name" value="33 KDA CHAPERONIN"/>
    <property type="match status" value="1"/>
</dbReference>
<organism evidence="6 7">
    <name type="scientific">Undibacter mobilis</name>
    <dbReference type="NCBI Taxonomy" id="2292256"/>
    <lineage>
        <taxon>Bacteria</taxon>
        <taxon>Pseudomonadati</taxon>
        <taxon>Pseudomonadota</taxon>
        <taxon>Alphaproteobacteria</taxon>
        <taxon>Hyphomicrobiales</taxon>
        <taxon>Nitrobacteraceae</taxon>
        <taxon>Undibacter</taxon>
    </lineage>
</organism>
<keyword evidence="7" id="KW-1185">Reference proteome</keyword>
<proteinExistence type="predicted"/>
<name>A0A371B7I9_9BRAD</name>
<dbReference type="SUPFAM" id="SSF64397">
    <property type="entry name" value="Hsp33 domain"/>
    <property type="match status" value="1"/>
</dbReference>
<dbReference type="OrthoDB" id="9793753at2"/>
<evidence type="ECO:0000256" key="4">
    <source>
        <dbReference type="ARBA" id="ARBA00023186"/>
    </source>
</evidence>
<keyword evidence="5" id="KW-0676">Redox-active center</keyword>
<reference evidence="7" key="1">
    <citation type="submission" date="2018-08" db="EMBL/GenBank/DDBJ databases">
        <authorList>
            <person name="Kim S.-J."/>
            <person name="Jung G.-Y."/>
        </authorList>
    </citation>
    <scope>NUCLEOTIDE SEQUENCE [LARGE SCALE GENOMIC DNA]</scope>
    <source>
        <strain evidence="7">GY_H</strain>
    </source>
</reference>
<keyword evidence="4" id="KW-0143">Chaperone</keyword>
<dbReference type="EMBL" id="QRGO01000001">
    <property type="protein sequence ID" value="RDV03556.1"/>
    <property type="molecule type" value="Genomic_DNA"/>
</dbReference>
<keyword evidence="2" id="KW-0862">Zinc</keyword>
<evidence type="ECO:0000313" key="6">
    <source>
        <dbReference type="EMBL" id="RDV03556.1"/>
    </source>
</evidence>
<keyword evidence="3" id="KW-1015">Disulfide bond</keyword>
<evidence type="ECO:0000256" key="1">
    <source>
        <dbReference type="ARBA" id="ARBA00022490"/>
    </source>
</evidence>
<accession>A0A371B7I9</accession>
<protein>
    <submittedName>
        <fullName evidence="6">Hsp33 family molecular chaperone</fullName>
    </submittedName>
</protein>